<reference evidence="1" key="2">
    <citation type="journal article" date="2015" name="Fish Shellfish Immunol.">
        <title>Early steps in the European eel (Anguilla anguilla)-Vibrio vulnificus interaction in the gills: Role of the RtxA13 toxin.</title>
        <authorList>
            <person name="Callol A."/>
            <person name="Pajuelo D."/>
            <person name="Ebbesson L."/>
            <person name="Teles M."/>
            <person name="MacKenzie S."/>
            <person name="Amaro C."/>
        </authorList>
    </citation>
    <scope>NUCLEOTIDE SEQUENCE</scope>
</reference>
<evidence type="ECO:0000313" key="1">
    <source>
        <dbReference type="EMBL" id="JAH24583.1"/>
    </source>
</evidence>
<dbReference type="EMBL" id="GBXM01083994">
    <property type="protein sequence ID" value="JAH24583.1"/>
    <property type="molecule type" value="Transcribed_RNA"/>
</dbReference>
<dbReference type="AlphaFoldDB" id="A0A0E9R8B2"/>
<reference evidence="1" key="1">
    <citation type="submission" date="2014-11" db="EMBL/GenBank/DDBJ databases">
        <authorList>
            <person name="Amaro Gonzalez C."/>
        </authorList>
    </citation>
    <scope>NUCLEOTIDE SEQUENCE</scope>
</reference>
<protein>
    <submittedName>
        <fullName evidence="1">Uncharacterized protein</fullName>
    </submittedName>
</protein>
<accession>A0A0E9R8B2</accession>
<organism evidence="1">
    <name type="scientific">Anguilla anguilla</name>
    <name type="common">European freshwater eel</name>
    <name type="synonym">Muraena anguilla</name>
    <dbReference type="NCBI Taxonomy" id="7936"/>
    <lineage>
        <taxon>Eukaryota</taxon>
        <taxon>Metazoa</taxon>
        <taxon>Chordata</taxon>
        <taxon>Craniata</taxon>
        <taxon>Vertebrata</taxon>
        <taxon>Euteleostomi</taxon>
        <taxon>Actinopterygii</taxon>
        <taxon>Neopterygii</taxon>
        <taxon>Teleostei</taxon>
        <taxon>Anguilliformes</taxon>
        <taxon>Anguillidae</taxon>
        <taxon>Anguilla</taxon>
    </lineage>
</organism>
<name>A0A0E9R8B2_ANGAN</name>
<proteinExistence type="predicted"/>
<sequence length="39" mass="4279">MAVGIGCNEMSSLLWFLLVMRTHSPSVGKNYLSFSFIAA</sequence>